<feature type="domain" description="FCP1 homology" evidence="1">
    <location>
        <begin position="5"/>
        <end position="83"/>
    </location>
</feature>
<dbReference type="Gene3D" id="3.40.50.1000">
    <property type="entry name" value="HAD superfamily/HAD-like"/>
    <property type="match status" value="1"/>
</dbReference>
<accession>A0A8J7TQ68</accession>
<name>A0A8J7TQ68_9BACT</name>
<protein>
    <submittedName>
        <fullName evidence="2">HAD family hydrolase</fullName>
    </submittedName>
</protein>
<proteinExistence type="predicted"/>
<dbReference type="InterPro" id="IPR023214">
    <property type="entry name" value="HAD_sf"/>
</dbReference>
<sequence>MHFRVFVDCDRTLVNTDLAFLLSPSLFDRRPKFFLPGKVVMTEARPSAEAFLQALKEHKFDVSILTLGHSRFQSKVLKKLNLLQYVEGIYGPDNWQELKRPDGFVLIDDMSADSVGIAYKFRWLGRHRSLENLDAWDDMVRFHLIQCEPFTGGKKDLLPLTEHLNDVKERMAFQIENGRAT</sequence>
<evidence type="ECO:0000313" key="2">
    <source>
        <dbReference type="EMBL" id="MBN8662728.1"/>
    </source>
</evidence>
<dbReference type="EMBL" id="JAFLCK010000050">
    <property type="protein sequence ID" value="MBN8662728.1"/>
    <property type="molecule type" value="Genomic_DNA"/>
</dbReference>
<dbReference type="InterPro" id="IPR036412">
    <property type="entry name" value="HAD-like_sf"/>
</dbReference>
<dbReference type="AlphaFoldDB" id="A0A8J7TQ68"/>
<dbReference type="SUPFAM" id="SSF56784">
    <property type="entry name" value="HAD-like"/>
    <property type="match status" value="1"/>
</dbReference>
<dbReference type="InterPro" id="IPR004274">
    <property type="entry name" value="FCP1_dom"/>
</dbReference>
<dbReference type="GO" id="GO:0016787">
    <property type="term" value="F:hydrolase activity"/>
    <property type="evidence" value="ECO:0007669"/>
    <property type="project" value="UniProtKB-KW"/>
</dbReference>
<organism evidence="2 3">
    <name type="scientific">Candidatus Obscuribacter phosphatis</name>
    <dbReference type="NCBI Taxonomy" id="1906157"/>
    <lineage>
        <taxon>Bacteria</taxon>
        <taxon>Bacillati</taxon>
        <taxon>Candidatus Melainabacteria</taxon>
        <taxon>Candidatus Obscuribacterales</taxon>
        <taxon>Candidatus Obscuribacteraceae</taxon>
        <taxon>Candidatus Obscuribacter</taxon>
    </lineage>
</organism>
<reference evidence="2" key="1">
    <citation type="submission" date="2021-02" db="EMBL/GenBank/DDBJ databases">
        <title>Genome-Resolved Metagenomics of a Microbial Community Performing Photosynthetic Biological Nutrient Removal.</title>
        <authorList>
            <person name="Mcdaniel E.A."/>
        </authorList>
    </citation>
    <scope>NUCLEOTIDE SEQUENCE</scope>
    <source>
        <strain evidence="2">UWPOB_OBS1</strain>
    </source>
</reference>
<dbReference type="Pfam" id="PF03031">
    <property type="entry name" value="NIF"/>
    <property type="match status" value="1"/>
</dbReference>
<keyword evidence="2" id="KW-0378">Hydrolase</keyword>
<dbReference type="CDD" id="cd01427">
    <property type="entry name" value="HAD_like"/>
    <property type="match status" value="1"/>
</dbReference>
<comment type="caution">
    <text evidence="2">The sequence shown here is derived from an EMBL/GenBank/DDBJ whole genome shotgun (WGS) entry which is preliminary data.</text>
</comment>
<gene>
    <name evidence="2" type="ORF">J0M35_20335</name>
</gene>
<evidence type="ECO:0000259" key="1">
    <source>
        <dbReference type="Pfam" id="PF03031"/>
    </source>
</evidence>
<dbReference type="Proteomes" id="UP000664277">
    <property type="component" value="Unassembled WGS sequence"/>
</dbReference>
<evidence type="ECO:0000313" key="3">
    <source>
        <dbReference type="Proteomes" id="UP000664277"/>
    </source>
</evidence>